<dbReference type="EMBL" id="LNGC01000085">
    <property type="protein sequence ID" value="KYC49849.1"/>
    <property type="molecule type" value="Genomic_DNA"/>
</dbReference>
<reference evidence="1 2" key="1">
    <citation type="journal article" date="2016" name="ISME J.">
        <title>Chasing the elusive Euryarchaeota class WSA2: genomes reveal a uniquely fastidious methyl-reducing methanogen.</title>
        <authorList>
            <person name="Nobu M.K."/>
            <person name="Narihiro T."/>
            <person name="Kuroda K."/>
            <person name="Mei R."/>
            <person name="Liu W.T."/>
        </authorList>
    </citation>
    <scope>NUCLEOTIDE SEQUENCE [LARGE SCALE GENOMIC DNA]</scope>
    <source>
        <strain evidence="1">U1lsi0528_Bin055</strain>
    </source>
</reference>
<protein>
    <submittedName>
        <fullName evidence="1">Uncharacterized protein</fullName>
    </submittedName>
</protein>
<proteinExistence type="predicted"/>
<sequence length="166" mass="19237">MTIEQLKGLPAYGPMYIPFAPEGVSHFSEGFVLKINIDENNYWVANFRNGYGKLKFAKLYEETNLLFAIAQGSIYEVDIEEKRLKNIYSSSAEEYIEYNNQVFIGDWSDIYCFNKNGLKWRTENIGIDGIILENITDNTLYGQIYDPMREKWNTVKINIDNGAKET</sequence>
<dbReference type="AlphaFoldDB" id="A0A150IXZ6"/>
<gene>
    <name evidence="1" type="ORF">AMQ22_01564</name>
</gene>
<evidence type="ECO:0000313" key="2">
    <source>
        <dbReference type="Proteomes" id="UP000075398"/>
    </source>
</evidence>
<comment type="caution">
    <text evidence="1">The sequence shown here is derived from an EMBL/GenBank/DDBJ whole genome shotgun (WGS) entry which is preliminary data.</text>
</comment>
<accession>A0A150IXZ6</accession>
<evidence type="ECO:0000313" key="1">
    <source>
        <dbReference type="EMBL" id="KYC49849.1"/>
    </source>
</evidence>
<name>A0A150IXZ6_9EURY</name>
<organism evidence="1 2">
    <name type="scientific">Candidatus Methanofastidiosum methylothiophilum</name>
    <dbReference type="NCBI Taxonomy" id="1705564"/>
    <lineage>
        <taxon>Archaea</taxon>
        <taxon>Methanobacteriati</taxon>
        <taxon>Methanobacteriota</taxon>
        <taxon>Stenosarchaea group</taxon>
        <taxon>Candidatus Methanofastidiosia</taxon>
        <taxon>Candidatus Methanofastidiosales</taxon>
        <taxon>Candidatus Methanofastidiosaceae</taxon>
        <taxon>Candidatus Methanofastidiosum</taxon>
    </lineage>
</organism>
<dbReference type="Proteomes" id="UP000075398">
    <property type="component" value="Unassembled WGS sequence"/>
</dbReference>